<evidence type="ECO:0000256" key="2">
    <source>
        <dbReference type="ARBA" id="ARBA00022723"/>
    </source>
</evidence>
<dbReference type="PANTHER" id="PTHR15439">
    <property type="entry name" value="RETINOBLASTOMA-BINDING PROTEIN 6"/>
    <property type="match status" value="1"/>
</dbReference>
<name>A0A7L0H5J3_HERCA</name>
<dbReference type="GO" id="GO:0006397">
    <property type="term" value="P:mRNA processing"/>
    <property type="evidence" value="ECO:0007669"/>
    <property type="project" value="InterPro"/>
</dbReference>
<dbReference type="InterPro" id="IPR014891">
    <property type="entry name" value="DWNN_domain"/>
</dbReference>
<dbReference type="EMBL" id="VXAJ01001523">
    <property type="protein sequence ID" value="NXK15571.1"/>
    <property type="molecule type" value="Genomic_DNA"/>
</dbReference>
<comment type="caution">
    <text evidence="8">The sequence shown here is derived from an EMBL/GenBank/DDBJ whole genome shotgun (WGS) entry which is preliminary data.</text>
</comment>
<dbReference type="InterPro" id="IPR033489">
    <property type="entry name" value="RBBP6"/>
</dbReference>
<dbReference type="GO" id="GO:0008270">
    <property type="term" value="F:zinc ion binding"/>
    <property type="evidence" value="ECO:0007669"/>
    <property type="project" value="UniProtKB-KW"/>
</dbReference>
<protein>
    <submittedName>
        <fullName evidence="8">RBBP6 ligase</fullName>
    </submittedName>
</protein>
<dbReference type="GO" id="GO:0006511">
    <property type="term" value="P:ubiquitin-dependent protein catabolic process"/>
    <property type="evidence" value="ECO:0007669"/>
    <property type="project" value="TreeGrafter"/>
</dbReference>
<dbReference type="GO" id="GO:0016874">
    <property type="term" value="F:ligase activity"/>
    <property type="evidence" value="ECO:0007669"/>
    <property type="project" value="UniProtKB-KW"/>
</dbReference>
<organism evidence="8 9">
    <name type="scientific">Herpetotheres cachinnans</name>
    <name type="common">Laughing falcon</name>
    <name type="synonym">Falco cachinnans</name>
    <dbReference type="NCBI Taxonomy" id="56343"/>
    <lineage>
        <taxon>Eukaryota</taxon>
        <taxon>Metazoa</taxon>
        <taxon>Chordata</taxon>
        <taxon>Craniata</taxon>
        <taxon>Vertebrata</taxon>
        <taxon>Euteleostomi</taxon>
        <taxon>Archelosauria</taxon>
        <taxon>Archosauria</taxon>
        <taxon>Dinosauria</taxon>
        <taxon>Saurischia</taxon>
        <taxon>Theropoda</taxon>
        <taxon>Coelurosauria</taxon>
        <taxon>Aves</taxon>
        <taxon>Neognathae</taxon>
        <taxon>Neoaves</taxon>
        <taxon>Telluraves</taxon>
        <taxon>Australaves</taxon>
        <taxon>Falconiformes</taxon>
        <taxon>Falconidae</taxon>
        <taxon>Herpetotheres</taxon>
    </lineage>
</organism>
<evidence type="ECO:0000256" key="6">
    <source>
        <dbReference type="SAM" id="MobiDB-lite"/>
    </source>
</evidence>
<accession>A0A7L0H5J3</accession>
<keyword evidence="9" id="KW-1185">Reference proteome</keyword>
<evidence type="ECO:0000313" key="8">
    <source>
        <dbReference type="EMBL" id="NXK15571.1"/>
    </source>
</evidence>
<keyword evidence="8" id="KW-0436">Ligase</keyword>
<feature type="non-terminal residue" evidence="8">
    <location>
        <position position="218"/>
    </location>
</feature>
<dbReference type="SUPFAM" id="SSF57850">
    <property type="entry name" value="RING/U-box"/>
    <property type="match status" value="1"/>
</dbReference>
<keyword evidence="3" id="KW-0863">Zinc-finger</keyword>
<dbReference type="Pfam" id="PF08783">
    <property type="entry name" value="DWNN"/>
    <property type="match status" value="1"/>
</dbReference>
<feature type="domain" description="DWNN" evidence="7">
    <location>
        <begin position="1"/>
        <end position="21"/>
    </location>
</feature>
<dbReference type="PROSITE" id="PS51282">
    <property type="entry name" value="DWNN"/>
    <property type="match status" value="1"/>
</dbReference>
<dbReference type="Gene3D" id="3.10.20.90">
    <property type="entry name" value="Phosphatidylinositol 3-kinase Catalytic Subunit, Chain A, domain 1"/>
    <property type="match status" value="1"/>
</dbReference>
<evidence type="ECO:0000256" key="1">
    <source>
        <dbReference type="ARBA" id="ARBA00004123"/>
    </source>
</evidence>
<feature type="region of interest" description="Disordered" evidence="6">
    <location>
        <begin position="174"/>
        <end position="193"/>
    </location>
</feature>
<feature type="non-terminal residue" evidence="8">
    <location>
        <position position="1"/>
    </location>
</feature>
<keyword evidence="5" id="KW-0539">Nucleus</keyword>
<dbReference type="InterPro" id="IPR013083">
    <property type="entry name" value="Znf_RING/FYVE/PHD"/>
</dbReference>
<reference evidence="8 9" key="1">
    <citation type="submission" date="2019-09" db="EMBL/GenBank/DDBJ databases">
        <title>Bird 10,000 Genomes (B10K) Project - Family phase.</title>
        <authorList>
            <person name="Zhang G."/>
        </authorList>
    </citation>
    <scope>NUCLEOTIDE SEQUENCE [LARGE SCALE GENOMIC DNA]</scope>
    <source>
        <strain evidence="8">B10K-DU-005-78</strain>
        <tissue evidence="8">Mixed tissue sample</tissue>
    </source>
</reference>
<dbReference type="GO" id="GO:0061630">
    <property type="term" value="F:ubiquitin protein ligase activity"/>
    <property type="evidence" value="ECO:0007669"/>
    <property type="project" value="InterPro"/>
</dbReference>
<dbReference type="Gene3D" id="3.30.40.10">
    <property type="entry name" value="Zinc/RING finger domain, C3HC4 (zinc finger)"/>
    <property type="match status" value="1"/>
</dbReference>
<evidence type="ECO:0000256" key="5">
    <source>
        <dbReference type="ARBA" id="ARBA00023242"/>
    </source>
</evidence>
<dbReference type="GO" id="GO:0005634">
    <property type="term" value="C:nucleus"/>
    <property type="evidence" value="ECO:0007669"/>
    <property type="project" value="UniProtKB-SubCell"/>
</dbReference>
<dbReference type="Proteomes" id="UP000555649">
    <property type="component" value="Unassembled WGS sequence"/>
</dbReference>
<evidence type="ECO:0000256" key="3">
    <source>
        <dbReference type="ARBA" id="ARBA00022771"/>
    </source>
</evidence>
<comment type="subcellular location">
    <subcellularLocation>
        <location evidence="1">Nucleus</location>
    </subcellularLocation>
</comment>
<gene>
    <name evidence="8" type="primary">Rbbp6_2</name>
    <name evidence="8" type="ORF">HERCAC_R07461</name>
</gene>
<keyword evidence="4" id="KW-0862">Zinc</keyword>
<evidence type="ECO:0000313" key="9">
    <source>
        <dbReference type="Proteomes" id="UP000555649"/>
    </source>
</evidence>
<dbReference type="PANTHER" id="PTHR15439:SF0">
    <property type="entry name" value="CELL DIVISION CYCLE AND APOPTOSIS REGULATOR PROTEIN 1-RELATED"/>
    <property type="match status" value="1"/>
</dbReference>
<dbReference type="Gene3D" id="4.10.60.10">
    <property type="entry name" value="Zinc finger, CCHC-type"/>
    <property type="match status" value="1"/>
</dbReference>
<evidence type="ECO:0000256" key="4">
    <source>
        <dbReference type="ARBA" id="ARBA00022833"/>
    </source>
</evidence>
<proteinExistence type="predicted"/>
<evidence type="ECO:0000259" key="7">
    <source>
        <dbReference type="PROSITE" id="PS51282"/>
    </source>
</evidence>
<feature type="region of interest" description="Disordered" evidence="6">
    <location>
        <begin position="23"/>
        <end position="47"/>
    </location>
</feature>
<dbReference type="AlphaFoldDB" id="A0A7L0H5J3"/>
<dbReference type="GO" id="GO:0016567">
    <property type="term" value="P:protein ubiquitination"/>
    <property type="evidence" value="ECO:0007669"/>
    <property type="project" value="InterPro"/>
</dbReference>
<sequence length="218" mass="23392">EYTDDNALIPRNSSVIVRRVPVGGVKATNKTDHRSQTEPGSGTSKAIDDASASLSVAQLIKAANLAEANASKEDKIKTMMIQSCHEYDPSNYLKEPLGPPPPSYSCFCGGKPGHYTTNCPINRAKNVESVPRIKRSTGIPTSFMMEVKDPSTKGAMLTKSGEYTIPTINEAYARGKKEKPPFLPEEPSSSSDGPIPDELLCLICKDAMTDAVVIPCCG</sequence>
<keyword evidence="2" id="KW-0479">Metal-binding</keyword>